<keyword evidence="2" id="KW-1185">Reference proteome</keyword>
<dbReference type="Pfam" id="PF16732">
    <property type="entry name" value="ComP_DUS"/>
    <property type="match status" value="1"/>
</dbReference>
<dbReference type="GO" id="GO:0043683">
    <property type="term" value="P:type IV pilus assembly"/>
    <property type="evidence" value="ECO:0007669"/>
    <property type="project" value="InterPro"/>
</dbReference>
<gene>
    <name evidence="1" type="ORF">GJ697_23185</name>
</gene>
<dbReference type="SUPFAM" id="SSF54523">
    <property type="entry name" value="Pili subunits"/>
    <property type="match status" value="1"/>
</dbReference>
<dbReference type="RefSeq" id="WP_154367996.1">
    <property type="nucleotide sequence ID" value="NZ_WKJM01000023.1"/>
</dbReference>
<evidence type="ECO:0000313" key="1">
    <source>
        <dbReference type="EMBL" id="MRX10740.1"/>
    </source>
</evidence>
<sequence>MKRAGFSLIELLVVLVILAVVMSQAMPAYQNHVIRTRRGEAQSALLKLMMQQERFYTQNNTYVAFSSASTEPEAKHFQWWSGASPQRSAYEIEGKACDGEEIKQCVQIIAKPGTDLVDPHFHDEDCGALTLTSTGLRLASGQATGCWP</sequence>
<dbReference type="Gene3D" id="3.30.700.10">
    <property type="entry name" value="Glycoprotein, Type 4 Pilin"/>
    <property type="match status" value="1"/>
</dbReference>
<dbReference type="InterPro" id="IPR031982">
    <property type="entry name" value="PilE-like"/>
</dbReference>
<evidence type="ECO:0000313" key="2">
    <source>
        <dbReference type="Proteomes" id="UP000481037"/>
    </source>
</evidence>
<reference evidence="1 2" key="1">
    <citation type="submission" date="2019-11" db="EMBL/GenBank/DDBJ databases">
        <title>Novel species isolated from a subtropical stream in China.</title>
        <authorList>
            <person name="Lu H."/>
        </authorList>
    </citation>
    <scope>NUCLEOTIDE SEQUENCE [LARGE SCALE GENOMIC DNA]</scope>
    <source>
        <strain evidence="1 2">FT25W</strain>
    </source>
</reference>
<name>A0A6L5QLW2_9BURK</name>
<dbReference type="AlphaFoldDB" id="A0A6L5QLW2"/>
<dbReference type="Proteomes" id="UP000481037">
    <property type="component" value="Unassembled WGS sequence"/>
</dbReference>
<dbReference type="Pfam" id="PF07963">
    <property type="entry name" value="N_methyl"/>
    <property type="match status" value="1"/>
</dbReference>
<comment type="caution">
    <text evidence="1">The sequence shown here is derived from an EMBL/GenBank/DDBJ whole genome shotgun (WGS) entry which is preliminary data.</text>
</comment>
<dbReference type="NCBIfam" id="TIGR02532">
    <property type="entry name" value="IV_pilin_GFxxxE"/>
    <property type="match status" value="1"/>
</dbReference>
<accession>A0A6L5QLW2</accession>
<protein>
    <submittedName>
        <fullName evidence="1">Prepilin-type N-terminal cleavage/methylation domain-containing protein</fullName>
    </submittedName>
</protein>
<dbReference type="EMBL" id="WKJM01000023">
    <property type="protein sequence ID" value="MRX10740.1"/>
    <property type="molecule type" value="Genomic_DNA"/>
</dbReference>
<organism evidence="1 2">
    <name type="scientific">Duganella alba</name>
    <dbReference type="NCBI Taxonomy" id="2666081"/>
    <lineage>
        <taxon>Bacteria</taxon>
        <taxon>Pseudomonadati</taxon>
        <taxon>Pseudomonadota</taxon>
        <taxon>Betaproteobacteria</taxon>
        <taxon>Burkholderiales</taxon>
        <taxon>Oxalobacteraceae</taxon>
        <taxon>Telluria group</taxon>
        <taxon>Duganella</taxon>
    </lineage>
</organism>
<dbReference type="InterPro" id="IPR045584">
    <property type="entry name" value="Pilin-like"/>
</dbReference>
<dbReference type="InterPro" id="IPR012902">
    <property type="entry name" value="N_methyl_site"/>
</dbReference>
<proteinExistence type="predicted"/>